<protein>
    <submittedName>
        <fullName evidence="1">Uncharacterized protein</fullName>
    </submittedName>
</protein>
<dbReference type="AlphaFoldDB" id="A0A0C3PL97"/>
<organism evidence="1 2">
    <name type="scientific">Phlebiopsis gigantea (strain 11061_1 CR5-6)</name>
    <name type="common">White-rot fungus</name>
    <name type="synonym">Peniophora gigantea</name>
    <dbReference type="NCBI Taxonomy" id="745531"/>
    <lineage>
        <taxon>Eukaryota</taxon>
        <taxon>Fungi</taxon>
        <taxon>Dikarya</taxon>
        <taxon>Basidiomycota</taxon>
        <taxon>Agaricomycotina</taxon>
        <taxon>Agaricomycetes</taxon>
        <taxon>Polyporales</taxon>
        <taxon>Phanerochaetaceae</taxon>
        <taxon>Phlebiopsis</taxon>
    </lineage>
</organism>
<keyword evidence="2" id="KW-1185">Reference proteome</keyword>
<reference evidence="1 2" key="1">
    <citation type="journal article" date="2014" name="PLoS Genet.">
        <title>Analysis of the Phlebiopsis gigantea genome, transcriptome and secretome provides insight into its pioneer colonization strategies of wood.</title>
        <authorList>
            <person name="Hori C."/>
            <person name="Ishida T."/>
            <person name="Igarashi K."/>
            <person name="Samejima M."/>
            <person name="Suzuki H."/>
            <person name="Master E."/>
            <person name="Ferreira P."/>
            <person name="Ruiz-Duenas F.J."/>
            <person name="Held B."/>
            <person name="Canessa P."/>
            <person name="Larrondo L.F."/>
            <person name="Schmoll M."/>
            <person name="Druzhinina I.S."/>
            <person name="Kubicek C.P."/>
            <person name="Gaskell J.A."/>
            <person name="Kersten P."/>
            <person name="St John F."/>
            <person name="Glasner J."/>
            <person name="Sabat G."/>
            <person name="Splinter BonDurant S."/>
            <person name="Syed K."/>
            <person name="Yadav J."/>
            <person name="Mgbeahuruike A.C."/>
            <person name="Kovalchuk A."/>
            <person name="Asiegbu F.O."/>
            <person name="Lackner G."/>
            <person name="Hoffmeister D."/>
            <person name="Rencoret J."/>
            <person name="Gutierrez A."/>
            <person name="Sun H."/>
            <person name="Lindquist E."/>
            <person name="Barry K."/>
            <person name="Riley R."/>
            <person name="Grigoriev I.V."/>
            <person name="Henrissat B."/>
            <person name="Kues U."/>
            <person name="Berka R.M."/>
            <person name="Martinez A.T."/>
            <person name="Covert S.F."/>
            <person name="Blanchette R.A."/>
            <person name="Cullen D."/>
        </authorList>
    </citation>
    <scope>NUCLEOTIDE SEQUENCE [LARGE SCALE GENOMIC DNA]</scope>
    <source>
        <strain evidence="1 2">11061_1 CR5-6</strain>
    </source>
</reference>
<dbReference type="HOGENOM" id="CLU_1563431_0_0_1"/>
<proteinExistence type="predicted"/>
<evidence type="ECO:0000313" key="1">
    <source>
        <dbReference type="EMBL" id="KIP07198.1"/>
    </source>
</evidence>
<evidence type="ECO:0000313" key="2">
    <source>
        <dbReference type="Proteomes" id="UP000053257"/>
    </source>
</evidence>
<dbReference type="Proteomes" id="UP000053257">
    <property type="component" value="Unassembled WGS sequence"/>
</dbReference>
<dbReference type="EMBL" id="KN840502">
    <property type="protein sequence ID" value="KIP07198.1"/>
    <property type="molecule type" value="Genomic_DNA"/>
</dbReference>
<sequence length="171" mass="19244">MVLFAQVRHACYILASGVHSIFSVLKLGLWLACPNSLHPSTTVDDYVSSCLSSRSVSRPQFETEATAKIGAAFNRVGRTPQWENLKTSQTVEFHSRWRSDAGCDHNSSHSHTMWLLHCPMTSRVFEFCRQRTEYRYFRGPGAALTNLLCTYAHGLSVPYVLDTSAVDHTFV</sequence>
<gene>
    <name evidence="1" type="ORF">PHLGIDRAFT_429752</name>
</gene>
<accession>A0A0C3PL97</accession>
<name>A0A0C3PL97_PHLG1</name>